<evidence type="ECO:0000313" key="2">
    <source>
        <dbReference type="Proteomes" id="UP001392318"/>
    </source>
</evidence>
<proteinExistence type="predicted"/>
<protein>
    <submittedName>
        <fullName evidence="1">Uncharacterized protein</fullName>
    </submittedName>
</protein>
<reference evidence="1" key="1">
    <citation type="submission" date="2024-01" db="EMBL/GenBank/DDBJ databases">
        <title>The diversity of rhizobia nodulating Mimosa spp. in eleven states of Brazil covering several biomes is determined by host plant, location, and edaphic factors.</title>
        <authorList>
            <person name="Rouws L."/>
            <person name="Barauna A."/>
            <person name="Beukes C."/>
            <person name="De Faria S.M."/>
            <person name="Gross E."/>
            <person name="Dos Reis Junior F.B."/>
            <person name="Simon M."/>
            <person name="Maluk M."/>
            <person name="Odee D.W."/>
            <person name="Kenicer G."/>
            <person name="Young J.P.W."/>
            <person name="Reis V.M."/>
            <person name="Zilli J."/>
            <person name="James E.K."/>
        </authorList>
    </citation>
    <scope>NUCLEOTIDE SEQUENCE</scope>
    <source>
        <strain evidence="1">JPY452</strain>
    </source>
</reference>
<comment type="caution">
    <text evidence="1">The sequence shown here is derived from an EMBL/GenBank/DDBJ whole genome shotgun (WGS) entry which is preliminary data.</text>
</comment>
<name>A0ACC6RNG3_9BURK</name>
<accession>A0ACC6RNG3</accession>
<organism evidence="1 2">
    <name type="scientific">Paraburkholderia unamae</name>
    <dbReference type="NCBI Taxonomy" id="219649"/>
    <lineage>
        <taxon>Bacteria</taxon>
        <taxon>Pseudomonadati</taxon>
        <taxon>Pseudomonadota</taxon>
        <taxon>Betaproteobacteria</taxon>
        <taxon>Burkholderiales</taxon>
        <taxon>Burkholderiaceae</taxon>
        <taxon>Paraburkholderia</taxon>
    </lineage>
</organism>
<gene>
    <name evidence="1" type="ORF">VSR83_24545</name>
</gene>
<keyword evidence="2" id="KW-1185">Reference proteome</keyword>
<dbReference type="EMBL" id="JAYMRU010000019">
    <property type="protein sequence ID" value="MEM5403206.1"/>
    <property type="molecule type" value="Genomic_DNA"/>
</dbReference>
<dbReference type="Proteomes" id="UP001392318">
    <property type="component" value="Unassembled WGS sequence"/>
</dbReference>
<evidence type="ECO:0000313" key="1">
    <source>
        <dbReference type="EMBL" id="MEM5403206.1"/>
    </source>
</evidence>
<sequence length="78" mass="8072">MANASVLRGLLVLWGLAGTCSNLLTGRILDKVGSRPVVVAMLVAVAVVILTMPLSGTHLWSAAVAISDQPYRLDGASL</sequence>